<dbReference type="RefSeq" id="WP_171084047.1">
    <property type="nucleotide sequence ID" value="NZ_JABAIV010000003.1"/>
</dbReference>
<protein>
    <submittedName>
        <fullName evidence="2">Uncharacterized protein</fullName>
    </submittedName>
</protein>
<organism evidence="2 3">
    <name type="scientific">Telluria aromaticivorans</name>
    <dbReference type="NCBI Taxonomy" id="2725995"/>
    <lineage>
        <taxon>Bacteria</taxon>
        <taxon>Pseudomonadati</taxon>
        <taxon>Pseudomonadota</taxon>
        <taxon>Betaproteobacteria</taxon>
        <taxon>Burkholderiales</taxon>
        <taxon>Oxalobacteraceae</taxon>
        <taxon>Telluria group</taxon>
        <taxon>Telluria</taxon>
    </lineage>
</organism>
<reference evidence="2 3" key="1">
    <citation type="submission" date="2020-04" db="EMBL/GenBank/DDBJ databases">
        <title>Massilia sp. nov., a cold adapted bacteria isolated from Arctic soil.</title>
        <authorList>
            <person name="Son J."/>
            <person name="Ka J.-O."/>
        </authorList>
    </citation>
    <scope>NUCLEOTIDE SEQUENCE [LARGE SCALE GENOMIC DNA]</scope>
    <source>
        <strain evidence="2 3">ML15P13</strain>
    </source>
</reference>
<dbReference type="AlphaFoldDB" id="A0A7Y2K128"/>
<feature type="region of interest" description="Disordered" evidence="1">
    <location>
        <begin position="1"/>
        <end position="83"/>
    </location>
</feature>
<sequence length="213" mass="24137">MESRDIVEHKHTGEQKRDHDHDHGHIQQHPSQGHIAPRRPSRDELQHINGWGADLDRKDRPGVPMERTPPRFINQPKGDPQQQQEKVEVLVSSERPGITQLFGTVQPPSGLSGMLRRAAFKASENDLRHWLLLLLADRVNVVEGLAEDLARGHIPNVLGEMGIKAEMKHNPAGLAKKVAIAAAVVGTAVYLMNRRDRDDDDRYVRYERDSTYR</sequence>
<evidence type="ECO:0000313" key="2">
    <source>
        <dbReference type="EMBL" id="NNG23464.1"/>
    </source>
</evidence>
<accession>A0A7Y2K128</accession>
<dbReference type="EMBL" id="JABAIV010000003">
    <property type="protein sequence ID" value="NNG23464.1"/>
    <property type="molecule type" value="Genomic_DNA"/>
</dbReference>
<evidence type="ECO:0000256" key="1">
    <source>
        <dbReference type="SAM" id="MobiDB-lite"/>
    </source>
</evidence>
<gene>
    <name evidence="2" type="ORF">HGB41_10710</name>
</gene>
<feature type="compositionally biased region" description="Basic and acidic residues" evidence="1">
    <location>
        <begin position="1"/>
        <end position="25"/>
    </location>
</feature>
<name>A0A7Y2K128_9BURK</name>
<keyword evidence="3" id="KW-1185">Reference proteome</keyword>
<proteinExistence type="predicted"/>
<evidence type="ECO:0000313" key="3">
    <source>
        <dbReference type="Proteomes" id="UP000533905"/>
    </source>
</evidence>
<comment type="caution">
    <text evidence="2">The sequence shown here is derived from an EMBL/GenBank/DDBJ whole genome shotgun (WGS) entry which is preliminary data.</text>
</comment>
<dbReference type="Proteomes" id="UP000533905">
    <property type="component" value="Unassembled WGS sequence"/>
</dbReference>